<name>A0A9P4K9M6_9PLEO</name>
<gene>
    <name evidence="2" type="ORF">CC78DRAFT_580139</name>
</gene>
<proteinExistence type="predicted"/>
<organism evidence="2 3">
    <name type="scientific">Lojkania enalia</name>
    <dbReference type="NCBI Taxonomy" id="147567"/>
    <lineage>
        <taxon>Eukaryota</taxon>
        <taxon>Fungi</taxon>
        <taxon>Dikarya</taxon>
        <taxon>Ascomycota</taxon>
        <taxon>Pezizomycotina</taxon>
        <taxon>Dothideomycetes</taxon>
        <taxon>Pleosporomycetidae</taxon>
        <taxon>Pleosporales</taxon>
        <taxon>Pleosporales incertae sedis</taxon>
        <taxon>Lojkania</taxon>
    </lineage>
</organism>
<dbReference type="AlphaFoldDB" id="A0A9P4K9M6"/>
<evidence type="ECO:0000256" key="1">
    <source>
        <dbReference type="SAM" id="MobiDB-lite"/>
    </source>
</evidence>
<evidence type="ECO:0000313" key="3">
    <source>
        <dbReference type="Proteomes" id="UP000800093"/>
    </source>
</evidence>
<keyword evidence="3" id="KW-1185">Reference proteome</keyword>
<accession>A0A9P4K9M6</accession>
<feature type="region of interest" description="Disordered" evidence="1">
    <location>
        <begin position="78"/>
        <end position="107"/>
    </location>
</feature>
<feature type="region of interest" description="Disordered" evidence="1">
    <location>
        <begin position="14"/>
        <end position="66"/>
    </location>
</feature>
<dbReference type="InterPro" id="IPR013083">
    <property type="entry name" value="Znf_RING/FYVE/PHD"/>
</dbReference>
<feature type="compositionally biased region" description="Polar residues" evidence="1">
    <location>
        <begin position="23"/>
        <end position="34"/>
    </location>
</feature>
<evidence type="ECO:0000313" key="2">
    <source>
        <dbReference type="EMBL" id="KAF2264623.1"/>
    </source>
</evidence>
<dbReference type="SUPFAM" id="SSF57850">
    <property type="entry name" value="RING/U-box"/>
    <property type="match status" value="1"/>
</dbReference>
<dbReference type="EMBL" id="ML986614">
    <property type="protein sequence ID" value="KAF2264623.1"/>
    <property type="molecule type" value="Genomic_DNA"/>
</dbReference>
<dbReference type="Gene3D" id="3.30.40.10">
    <property type="entry name" value="Zinc/RING finger domain, C3HC4 (zinc finger)"/>
    <property type="match status" value="1"/>
</dbReference>
<dbReference type="Proteomes" id="UP000800093">
    <property type="component" value="Unassembled WGS sequence"/>
</dbReference>
<evidence type="ECO:0008006" key="4">
    <source>
        <dbReference type="Google" id="ProtNLM"/>
    </source>
</evidence>
<comment type="caution">
    <text evidence="2">The sequence shown here is derived from an EMBL/GenBank/DDBJ whole genome shotgun (WGS) entry which is preliminary data.</text>
</comment>
<dbReference type="OrthoDB" id="8062037at2759"/>
<feature type="compositionally biased region" description="Pro residues" evidence="1">
    <location>
        <begin position="79"/>
        <end position="95"/>
    </location>
</feature>
<protein>
    <recommendedName>
        <fullName evidence="4">RING-type domain-containing protein</fullName>
    </recommendedName>
</protein>
<reference evidence="3" key="1">
    <citation type="journal article" date="2020" name="Stud. Mycol.">
        <title>101 Dothideomycetes genomes: A test case for predicting lifestyles and emergence of pathogens.</title>
        <authorList>
            <person name="Haridas S."/>
            <person name="Albert R."/>
            <person name="Binder M."/>
            <person name="Bloem J."/>
            <person name="LaButti K."/>
            <person name="Salamov A."/>
            <person name="Andreopoulos B."/>
            <person name="Baker S."/>
            <person name="Barry K."/>
            <person name="Bills G."/>
            <person name="Bluhm B."/>
            <person name="Cannon C."/>
            <person name="Castanera R."/>
            <person name="Culley D."/>
            <person name="Daum C."/>
            <person name="Ezra D."/>
            <person name="Gonzalez J."/>
            <person name="Henrissat B."/>
            <person name="Kuo A."/>
            <person name="Liang C."/>
            <person name="Lipzen A."/>
            <person name="Lutzoni F."/>
            <person name="Magnuson J."/>
            <person name="Mondo S."/>
            <person name="Nolan M."/>
            <person name="Ohm R."/>
            <person name="Pangilinan J."/>
            <person name="Park H.-J."/>
            <person name="Ramirez L."/>
            <person name="Alfaro M."/>
            <person name="Sun H."/>
            <person name="Tritt A."/>
            <person name="Yoshinaga Y."/>
            <person name="Zwiers L.-H."/>
            <person name="Turgeon B."/>
            <person name="Goodwin S."/>
            <person name="Spatafora J."/>
            <person name="Crous P."/>
            <person name="Grigoriev I."/>
        </authorList>
    </citation>
    <scope>NUCLEOTIDE SEQUENCE [LARGE SCALE GENOMIC DNA]</scope>
    <source>
        <strain evidence="3">CBS 304.66</strain>
    </source>
</reference>
<sequence length="195" mass="21065">MCSYALKTSISAGISSEHARPTAHQNAATLTNGKDASLDGRDAEEENSLDLESPNHILRSPTTQKLSPSSATFVSVLTIPPPTTTPSTPPQPPSPRLSAVQENDTSKQETAVTTRICKHSFGSTRLFTWLKTTNTCPVCRLELMDPPSPIPNPRTGRRIHSMITSVFTTQRLSFGTSGNKVAHVGTAREDREIGK</sequence>